<protein>
    <submittedName>
        <fullName evidence="1">Uncharacterized protein</fullName>
    </submittedName>
</protein>
<gene>
    <name evidence="1" type="ORF">KM92DES2_12798</name>
</gene>
<evidence type="ECO:0000313" key="1">
    <source>
        <dbReference type="EMBL" id="SBW09840.1"/>
    </source>
</evidence>
<reference evidence="1" key="1">
    <citation type="submission" date="2016-04" db="EMBL/GenBank/DDBJ databases">
        <authorList>
            <person name="Evans L.H."/>
            <person name="Alamgir A."/>
            <person name="Owens N."/>
            <person name="Weber N.D."/>
            <person name="Virtaneva K."/>
            <person name="Barbian K."/>
            <person name="Babar A."/>
            <person name="Rosenke K."/>
        </authorList>
    </citation>
    <scope>NUCLEOTIDE SEQUENCE</scope>
    <source>
        <strain evidence="1">92-2</strain>
    </source>
</reference>
<sequence length="94" mass="10719">MSALSERDYLADEICELFTKLTGDAYAEDMARARKLAEGGNPHDHWLHTTRLDYESRLFMYMAAAFAMRCMKGEPYKCAVFMRSAAEALSQPQD</sequence>
<proteinExistence type="predicted"/>
<dbReference type="RefSeq" id="WP_022658301.1">
    <property type="nucleotide sequence ID" value="NZ_CABSIF010000022.1"/>
</dbReference>
<organism evidence="1">
    <name type="scientific">uncultured Desulfovibrio sp</name>
    <dbReference type="NCBI Taxonomy" id="167968"/>
    <lineage>
        <taxon>Bacteria</taxon>
        <taxon>Pseudomonadati</taxon>
        <taxon>Thermodesulfobacteriota</taxon>
        <taxon>Desulfovibrionia</taxon>
        <taxon>Desulfovibrionales</taxon>
        <taxon>Desulfovibrionaceae</taxon>
        <taxon>Desulfovibrio</taxon>
        <taxon>environmental samples</taxon>
    </lineage>
</organism>
<accession>A0A212KDN8</accession>
<dbReference type="EMBL" id="FLUP01000001">
    <property type="protein sequence ID" value="SBW09840.1"/>
    <property type="molecule type" value="Genomic_DNA"/>
</dbReference>
<dbReference type="GeneID" id="72382052"/>
<dbReference type="AlphaFoldDB" id="A0A212KDN8"/>
<name>A0A212KDN8_9BACT</name>